<dbReference type="Gene3D" id="3.30.160.670">
    <property type="match status" value="1"/>
</dbReference>
<dbReference type="PROSITE" id="PS51257">
    <property type="entry name" value="PROKAR_LIPOPROTEIN"/>
    <property type="match status" value="1"/>
</dbReference>
<keyword evidence="1" id="KW-0732">Signal</keyword>
<evidence type="ECO:0000259" key="2">
    <source>
        <dbReference type="Pfam" id="PF13590"/>
    </source>
</evidence>
<dbReference type="EMBL" id="JAJHVV010000007">
    <property type="protein sequence ID" value="MCK6264147.1"/>
    <property type="molecule type" value="Genomic_DNA"/>
</dbReference>
<sequence length="192" mass="20987">MIKKFALVSVLLLAGCSTSVEPQRPMDFGVVVSGDSQQFESVSTFAWHERSGTVLVKDKELGQKSSQLYHSLVEQQMLERGYRLVSQPLQADVLLVVALAQQSEITDSDIFAKTLLSTGIITVDSDGDAVEKGSLYLAAFPSNLIEQADVEQPIWKALAQRPMKEGVDEATRQALASDLVKRMMSSIPVSNN</sequence>
<feature type="signal peptide" evidence="1">
    <location>
        <begin position="1"/>
        <end position="22"/>
    </location>
</feature>
<dbReference type="RefSeq" id="WP_248009221.1">
    <property type="nucleotide sequence ID" value="NZ_JAJHVV010000007.1"/>
</dbReference>
<organism evidence="3 4">
    <name type="scientific">Vibrio amylolyticus</name>
    <dbReference type="NCBI Taxonomy" id="2847292"/>
    <lineage>
        <taxon>Bacteria</taxon>
        <taxon>Pseudomonadati</taxon>
        <taxon>Pseudomonadota</taxon>
        <taxon>Gammaproteobacteria</taxon>
        <taxon>Vibrionales</taxon>
        <taxon>Vibrionaceae</taxon>
        <taxon>Vibrio</taxon>
    </lineage>
</organism>
<protein>
    <submittedName>
        <fullName evidence="3">DUF4136 domain-containing protein</fullName>
    </submittedName>
</protein>
<evidence type="ECO:0000313" key="4">
    <source>
        <dbReference type="Proteomes" id="UP001139559"/>
    </source>
</evidence>
<comment type="caution">
    <text evidence="3">The sequence shown here is derived from an EMBL/GenBank/DDBJ whole genome shotgun (WGS) entry which is preliminary data.</text>
</comment>
<gene>
    <name evidence="3" type="ORF">KP803_12780</name>
</gene>
<evidence type="ECO:0000256" key="1">
    <source>
        <dbReference type="SAM" id="SignalP"/>
    </source>
</evidence>
<evidence type="ECO:0000313" key="3">
    <source>
        <dbReference type="EMBL" id="MCK6264147.1"/>
    </source>
</evidence>
<proteinExistence type="predicted"/>
<dbReference type="Proteomes" id="UP001139559">
    <property type="component" value="Unassembled WGS sequence"/>
</dbReference>
<feature type="domain" description="DUF4136" evidence="2">
    <location>
        <begin position="36"/>
        <end position="188"/>
    </location>
</feature>
<name>A0A9X1XJ24_9VIBR</name>
<accession>A0A9X1XJ24</accession>
<feature type="chain" id="PRO_5040862386" evidence="1">
    <location>
        <begin position="23"/>
        <end position="192"/>
    </location>
</feature>
<keyword evidence="4" id="KW-1185">Reference proteome</keyword>
<reference evidence="3" key="1">
    <citation type="submission" date="2021-11" db="EMBL/GenBank/DDBJ databases">
        <title>Vibrio ZSDE26 sp. nov. and Vibrio ZSDZ34 sp. nov., isolated from coastal seawater in Qingdao.</title>
        <authorList>
            <person name="Zhang P."/>
        </authorList>
    </citation>
    <scope>NUCLEOTIDE SEQUENCE</scope>
    <source>
        <strain evidence="3">ZSDE26</strain>
    </source>
</reference>
<dbReference type="InterPro" id="IPR025411">
    <property type="entry name" value="DUF4136"/>
</dbReference>
<dbReference type="AlphaFoldDB" id="A0A9X1XJ24"/>
<dbReference type="Pfam" id="PF13590">
    <property type="entry name" value="DUF4136"/>
    <property type="match status" value="1"/>
</dbReference>